<dbReference type="Gene3D" id="1.10.30.50">
    <property type="match status" value="1"/>
</dbReference>
<name>A0A6N2WYT3_CITAM</name>
<protein>
    <recommendedName>
        <fullName evidence="2">HNH endonuclease</fullName>
    </recommendedName>
</protein>
<evidence type="ECO:0008006" key="2">
    <source>
        <dbReference type="Google" id="ProtNLM"/>
    </source>
</evidence>
<reference evidence="1" key="1">
    <citation type="submission" date="2019-11" db="EMBL/GenBank/DDBJ databases">
        <authorList>
            <person name="Feng L."/>
        </authorList>
    </citation>
    <scope>NUCLEOTIDE SEQUENCE</scope>
    <source>
        <strain evidence="1">CAmalonaticusLFYP1</strain>
    </source>
</reference>
<dbReference type="AlphaFoldDB" id="A0A6N2WYT3"/>
<evidence type="ECO:0000313" key="1">
    <source>
        <dbReference type="EMBL" id="VYT46961.1"/>
    </source>
</evidence>
<organism evidence="1">
    <name type="scientific">Citrobacter amalonaticus</name>
    <dbReference type="NCBI Taxonomy" id="35703"/>
    <lineage>
        <taxon>Bacteria</taxon>
        <taxon>Pseudomonadati</taxon>
        <taxon>Pseudomonadota</taxon>
        <taxon>Gammaproteobacteria</taxon>
        <taxon>Enterobacterales</taxon>
        <taxon>Enterobacteriaceae</taxon>
        <taxon>Citrobacter</taxon>
    </lineage>
</organism>
<dbReference type="RefSeq" id="WP_156595579.1">
    <property type="nucleotide sequence ID" value="NZ_CACRTI010000015.1"/>
</dbReference>
<sequence>MMLGPSHLPIKNNINRMILRRKEYYLQLKKFFDGEIQWNHSSLSILKKKLRLNLRVQQDGRCIYCRRLILNERRNVYEDIEHFLDKSKDYYRRWAFTYINLSLACHACNIQKSNRDLGTQDHRNSASYPAGVGIYSWLHPYFDDYHANLIVGKGWTYSLRPNAPAAMQADRMINECKLDEVQTIEAYSEDIKKRILRLTVLAHKANKSQRYALSNRLLEESIRYQEEQWHNY</sequence>
<accession>A0A6N2WYT3</accession>
<gene>
    <name evidence="1" type="ORF">CALFYP1_00362</name>
</gene>
<dbReference type="EMBL" id="CACRTI010000015">
    <property type="protein sequence ID" value="VYT46961.1"/>
    <property type="molecule type" value="Genomic_DNA"/>
</dbReference>
<proteinExistence type="predicted"/>